<sequence>MESFSPTFQNCQGNRGLQKSAMTITGIAKSLSSCPTLPSAGIIPVMQIFCPKAVRDPYGFPEHPKSQVTSFLNQLEDVINRNKMFNEEFDLKSIKMLPDTFNDLIFYDGSIENKFANAGCEYQYINLH</sequence>
<keyword evidence="1" id="KW-0067">ATP-binding</keyword>
<dbReference type="OrthoDB" id="6019247at2759"/>
<dbReference type="STRING" id="307972.A0A2G8KAC4"/>
<proteinExistence type="predicted"/>
<organism evidence="1 2">
    <name type="scientific">Stichopus japonicus</name>
    <name type="common">Sea cucumber</name>
    <dbReference type="NCBI Taxonomy" id="307972"/>
    <lineage>
        <taxon>Eukaryota</taxon>
        <taxon>Metazoa</taxon>
        <taxon>Echinodermata</taxon>
        <taxon>Eleutherozoa</taxon>
        <taxon>Echinozoa</taxon>
        <taxon>Holothuroidea</taxon>
        <taxon>Aspidochirotacea</taxon>
        <taxon>Aspidochirotida</taxon>
        <taxon>Stichopodidae</taxon>
        <taxon>Apostichopus</taxon>
    </lineage>
</organism>
<reference evidence="1 2" key="1">
    <citation type="journal article" date="2017" name="PLoS Biol.">
        <title>The sea cucumber genome provides insights into morphological evolution and visceral regeneration.</title>
        <authorList>
            <person name="Zhang X."/>
            <person name="Sun L."/>
            <person name="Yuan J."/>
            <person name="Sun Y."/>
            <person name="Gao Y."/>
            <person name="Zhang L."/>
            <person name="Li S."/>
            <person name="Dai H."/>
            <person name="Hamel J.F."/>
            <person name="Liu C."/>
            <person name="Yu Y."/>
            <person name="Liu S."/>
            <person name="Lin W."/>
            <person name="Guo K."/>
            <person name="Jin S."/>
            <person name="Xu P."/>
            <person name="Storey K.B."/>
            <person name="Huan P."/>
            <person name="Zhang T."/>
            <person name="Zhou Y."/>
            <person name="Zhang J."/>
            <person name="Lin C."/>
            <person name="Li X."/>
            <person name="Xing L."/>
            <person name="Huo D."/>
            <person name="Sun M."/>
            <person name="Wang L."/>
            <person name="Mercier A."/>
            <person name="Li F."/>
            <person name="Yang H."/>
            <person name="Xiang J."/>
        </authorList>
    </citation>
    <scope>NUCLEOTIDE SEQUENCE [LARGE SCALE GENOMIC DNA]</scope>
    <source>
        <strain evidence="1">Shaxun</strain>
        <tissue evidence="1">Muscle</tissue>
    </source>
</reference>
<dbReference type="Proteomes" id="UP000230750">
    <property type="component" value="Unassembled WGS sequence"/>
</dbReference>
<dbReference type="AlphaFoldDB" id="A0A2G8KAC4"/>
<gene>
    <name evidence="1" type="ORF">BSL78_18189</name>
</gene>
<name>A0A2G8KAC4_STIJA</name>
<keyword evidence="2" id="KW-1185">Reference proteome</keyword>
<keyword evidence="1" id="KW-0547">Nucleotide-binding</keyword>
<evidence type="ECO:0000313" key="1">
    <source>
        <dbReference type="EMBL" id="PIK44966.1"/>
    </source>
</evidence>
<accession>A0A2G8KAC4</accession>
<comment type="caution">
    <text evidence="1">The sequence shown here is derived from an EMBL/GenBank/DDBJ whole genome shotgun (WGS) entry which is preliminary data.</text>
</comment>
<dbReference type="GO" id="GO:0005524">
    <property type="term" value="F:ATP binding"/>
    <property type="evidence" value="ECO:0007669"/>
    <property type="project" value="UniProtKB-KW"/>
</dbReference>
<dbReference type="EMBL" id="MRZV01000742">
    <property type="protein sequence ID" value="PIK44966.1"/>
    <property type="molecule type" value="Genomic_DNA"/>
</dbReference>
<protein>
    <submittedName>
        <fullName evidence="1">Putative ATP-binding cassette sub-family A member 2</fullName>
    </submittedName>
</protein>
<evidence type="ECO:0000313" key="2">
    <source>
        <dbReference type="Proteomes" id="UP000230750"/>
    </source>
</evidence>